<dbReference type="EC" id="5.1.3.7" evidence="3"/>
<dbReference type="EMBL" id="VSSQ01027521">
    <property type="protein sequence ID" value="MPM76815.1"/>
    <property type="molecule type" value="Genomic_DNA"/>
</dbReference>
<comment type="similarity">
    <text evidence="1">Belongs to the NAD(P)-dependent epimerase/dehydratase family.</text>
</comment>
<dbReference type="InterPro" id="IPR036291">
    <property type="entry name" value="NAD(P)-bd_dom_sf"/>
</dbReference>
<evidence type="ECO:0000256" key="1">
    <source>
        <dbReference type="ARBA" id="ARBA00007637"/>
    </source>
</evidence>
<protein>
    <submittedName>
        <fullName evidence="3">UDP-N-acetylglucosamine 4-epimerase</fullName>
        <ecNumber evidence="3">5.1.3.7</ecNumber>
    </submittedName>
</protein>
<sequence length="315" mass="34677">MAKILVTGGAGFIGSNFCNLMVKKGHEVTALDNLSLGVKENLVPEVKLIVGDVRKREDLEKVGYVDYIVHLAASSSAPMFDSDLRGAFENNILGHIDVLNYARDIKAKKVMFASTSSIYGNNPTPLTEDQLVIPPNFYSVTKFAQEGTSRIYSTKYDLEIIAFRFMSVYGPNEGHKKVYANVLSQFIWEMAKGKPAVLYGDGTQERDFTNVRDVCQGIEKAMNSEKKYGFNIFNIGTATAISLNELVGIINKVMGKNIPPQLIPNPLKGIYIKTQLAGIDKISSELGYAPSVGLEEGIKEIVDNLDPARIPLMQE</sequence>
<dbReference type="PRINTS" id="PR01713">
    <property type="entry name" value="NUCEPIMERASE"/>
</dbReference>
<feature type="domain" description="NAD-dependent epimerase/dehydratase" evidence="2">
    <location>
        <begin position="4"/>
        <end position="236"/>
    </location>
</feature>
<dbReference type="Pfam" id="PF01370">
    <property type="entry name" value="Epimerase"/>
    <property type="match status" value="1"/>
</dbReference>
<dbReference type="GO" id="GO:0003974">
    <property type="term" value="F:UDP-N-acetylglucosamine 4-epimerase activity"/>
    <property type="evidence" value="ECO:0007669"/>
    <property type="project" value="UniProtKB-EC"/>
</dbReference>
<gene>
    <name evidence="3" type="primary">wbgU_29</name>
    <name evidence="3" type="ORF">SDC9_123814</name>
</gene>
<dbReference type="SUPFAM" id="SSF51735">
    <property type="entry name" value="NAD(P)-binding Rossmann-fold domains"/>
    <property type="match status" value="1"/>
</dbReference>
<dbReference type="InterPro" id="IPR001509">
    <property type="entry name" value="Epimerase_deHydtase"/>
</dbReference>
<dbReference type="PANTHER" id="PTHR43000">
    <property type="entry name" value="DTDP-D-GLUCOSE 4,6-DEHYDRATASE-RELATED"/>
    <property type="match status" value="1"/>
</dbReference>
<evidence type="ECO:0000259" key="2">
    <source>
        <dbReference type="Pfam" id="PF01370"/>
    </source>
</evidence>
<accession>A0A645CIN9</accession>
<reference evidence="3" key="1">
    <citation type="submission" date="2019-08" db="EMBL/GenBank/DDBJ databases">
        <authorList>
            <person name="Kucharzyk K."/>
            <person name="Murdoch R.W."/>
            <person name="Higgins S."/>
            <person name="Loffler F."/>
        </authorList>
    </citation>
    <scope>NUCLEOTIDE SEQUENCE</scope>
</reference>
<name>A0A645CIN9_9ZZZZ</name>
<comment type="caution">
    <text evidence="3">The sequence shown here is derived from an EMBL/GenBank/DDBJ whole genome shotgun (WGS) entry which is preliminary data.</text>
</comment>
<evidence type="ECO:0000313" key="3">
    <source>
        <dbReference type="EMBL" id="MPM76815.1"/>
    </source>
</evidence>
<organism evidence="3">
    <name type="scientific">bioreactor metagenome</name>
    <dbReference type="NCBI Taxonomy" id="1076179"/>
    <lineage>
        <taxon>unclassified sequences</taxon>
        <taxon>metagenomes</taxon>
        <taxon>ecological metagenomes</taxon>
    </lineage>
</organism>
<dbReference type="Gene3D" id="3.40.50.720">
    <property type="entry name" value="NAD(P)-binding Rossmann-like Domain"/>
    <property type="match status" value="1"/>
</dbReference>
<dbReference type="AlphaFoldDB" id="A0A645CIN9"/>
<proteinExistence type="inferred from homology"/>
<keyword evidence="3" id="KW-0413">Isomerase</keyword>